<keyword evidence="4" id="KW-1185">Reference proteome</keyword>
<feature type="region of interest" description="Disordered" evidence="2">
    <location>
        <begin position="177"/>
        <end position="233"/>
    </location>
</feature>
<gene>
    <name evidence="3" type="ORF">HanXRQr2_Chr16g0767571</name>
</gene>
<keyword evidence="1" id="KW-0175">Coiled coil</keyword>
<dbReference type="Proteomes" id="UP000215914">
    <property type="component" value="Unassembled WGS sequence"/>
</dbReference>
<evidence type="ECO:0000313" key="4">
    <source>
        <dbReference type="Proteomes" id="UP000215914"/>
    </source>
</evidence>
<evidence type="ECO:0000313" key="3">
    <source>
        <dbReference type="EMBL" id="KAF5761653.1"/>
    </source>
</evidence>
<organism evidence="3 4">
    <name type="scientific">Helianthus annuus</name>
    <name type="common">Common sunflower</name>
    <dbReference type="NCBI Taxonomy" id="4232"/>
    <lineage>
        <taxon>Eukaryota</taxon>
        <taxon>Viridiplantae</taxon>
        <taxon>Streptophyta</taxon>
        <taxon>Embryophyta</taxon>
        <taxon>Tracheophyta</taxon>
        <taxon>Spermatophyta</taxon>
        <taxon>Magnoliopsida</taxon>
        <taxon>eudicotyledons</taxon>
        <taxon>Gunneridae</taxon>
        <taxon>Pentapetalae</taxon>
        <taxon>asterids</taxon>
        <taxon>campanulids</taxon>
        <taxon>Asterales</taxon>
        <taxon>Asteraceae</taxon>
        <taxon>Asteroideae</taxon>
        <taxon>Heliantheae alliance</taxon>
        <taxon>Heliantheae</taxon>
        <taxon>Helianthus</taxon>
    </lineage>
</organism>
<reference evidence="3" key="2">
    <citation type="submission" date="2020-06" db="EMBL/GenBank/DDBJ databases">
        <title>Helianthus annuus Genome sequencing and assembly Release 2.</title>
        <authorList>
            <person name="Gouzy J."/>
            <person name="Langlade N."/>
            <person name="Munos S."/>
        </authorList>
    </citation>
    <scope>NUCLEOTIDE SEQUENCE</scope>
    <source>
        <tissue evidence="3">Leaves</tissue>
    </source>
</reference>
<accession>A0A9K3H068</accession>
<protein>
    <submittedName>
        <fullName evidence="3">Uncharacterized protein</fullName>
    </submittedName>
</protein>
<evidence type="ECO:0000256" key="2">
    <source>
        <dbReference type="SAM" id="MobiDB-lite"/>
    </source>
</evidence>
<name>A0A9K3H068_HELAN</name>
<dbReference type="AlphaFoldDB" id="A0A9K3H068"/>
<comment type="caution">
    <text evidence="3">The sequence shown here is derived from an EMBL/GenBank/DDBJ whole genome shotgun (WGS) entry which is preliminary data.</text>
</comment>
<feature type="coiled-coil region" evidence="1">
    <location>
        <begin position="12"/>
        <end position="57"/>
    </location>
</feature>
<dbReference type="EMBL" id="MNCJ02000331">
    <property type="protein sequence ID" value="KAF5761653.1"/>
    <property type="molecule type" value="Genomic_DNA"/>
</dbReference>
<sequence length="233" mass="25604">MKAAMSTLKKENEGLVKKEETLAKRVEELTQKHEVEVSELKKQVEALEASRVQLTEDNKWLIEHGFQQVITYLLHSAEFNSVLCGVYGKILEHGRHQGYVAGYKACQSSDPQDKSSLYRPEALKVLKDSVPEMERLTYPYVGEISKCFGKPISVLQDLKPCGLDEAVCKQVLGSLSKKHSCSGDSEETLSCADEGSKDPSLEASGTAVEEGKKKKRAKKAKGDEAGASKSVVL</sequence>
<dbReference type="Gramene" id="mRNA:HanXRQr2_Chr16g0767571">
    <property type="protein sequence ID" value="mRNA:HanXRQr2_Chr16g0767571"/>
    <property type="gene ID" value="HanXRQr2_Chr16g0767571"/>
</dbReference>
<proteinExistence type="predicted"/>
<evidence type="ECO:0000256" key="1">
    <source>
        <dbReference type="SAM" id="Coils"/>
    </source>
</evidence>
<reference evidence="3" key="1">
    <citation type="journal article" date="2017" name="Nature">
        <title>The sunflower genome provides insights into oil metabolism, flowering and Asterid evolution.</title>
        <authorList>
            <person name="Badouin H."/>
            <person name="Gouzy J."/>
            <person name="Grassa C.J."/>
            <person name="Murat F."/>
            <person name="Staton S.E."/>
            <person name="Cottret L."/>
            <person name="Lelandais-Briere C."/>
            <person name="Owens G.L."/>
            <person name="Carrere S."/>
            <person name="Mayjonade B."/>
            <person name="Legrand L."/>
            <person name="Gill N."/>
            <person name="Kane N.C."/>
            <person name="Bowers J.E."/>
            <person name="Hubner S."/>
            <person name="Bellec A."/>
            <person name="Berard A."/>
            <person name="Berges H."/>
            <person name="Blanchet N."/>
            <person name="Boniface M.C."/>
            <person name="Brunel D."/>
            <person name="Catrice O."/>
            <person name="Chaidir N."/>
            <person name="Claudel C."/>
            <person name="Donnadieu C."/>
            <person name="Faraut T."/>
            <person name="Fievet G."/>
            <person name="Helmstetter N."/>
            <person name="King M."/>
            <person name="Knapp S.J."/>
            <person name="Lai Z."/>
            <person name="Le Paslier M.C."/>
            <person name="Lippi Y."/>
            <person name="Lorenzon L."/>
            <person name="Mandel J.R."/>
            <person name="Marage G."/>
            <person name="Marchand G."/>
            <person name="Marquand E."/>
            <person name="Bret-Mestries E."/>
            <person name="Morien E."/>
            <person name="Nambeesan S."/>
            <person name="Nguyen T."/>
            <person name="Pegot-Espagnet P."/>
            <person name="Pouilly N."/>
            <person name="Raftis F."/>
            <person name="Sallet E."/>
            <person name="Schiex T."/>
            <person name="Thomas J."/>
            <person name="Vandecasteele C."/>
            <person name="Vares D."/>
            <person name="Vear F."/>
            <person name="Vautrin S."/>
            <person name="Crespi M."/>
            <person name="Mangin B."/>
            <person name="Burke J.M."/>
            <person name="Salse J."/>
            <person name="Munos S."/>
            <person name="Vincourt P."/>
            <person name="Rieseberg L.H."/>
            <person name="Langlade N.B."/>
        </authorList>
    </citation>
    <scope>NUCLEOTIDE SEQUENCE</scope>
    <source>
        <tissue evidence="3">Leaves</tissue>
    </source>
</reference>